<protein>
    <submittedName>
        <fullName evidence="2">N-acetylglucosamine kinase</fullName>
    </submittedName>
</protein>
<dbReference type="PANTHER" id="PTHR43190:SF3">
    <property type="entry name" value="N-ACETYL-D-GLUCOSAMINE KINASE"/>
    <property type="match status" value="1"/>
</dbReference>
<dbReference type="PANTHER" id="PTHR43190">
    <property type="entry name" value="N-ACETYL-D-GLUCOSAMINE KINASE"/>
    <property type="match status" value="1"/>
</dbReference>
<reference evidence="2 3" key="1">
    <citation type="submission" date="2024-10" db="EMBL/GenBank/DDBJ databases">
        <title>The Natural Products Discovery Center: Release of the First 8490 Sequenced Strains for Exploring Actinobacteria Biosynthetic Diversity.</title>
        <authorList>
            <person name="Kalkreuter E."/>
            <person name="Kautsar S.A."/>
            <person name="Yang D."/>
            <person name="Bader C.D."/>
            <person name="Teijaro C.N."/>
            <person name="Fluegel L."/>
            <person name="Davis C.M."/>
            <person name="Simpson J.R."/>
            <person name="Lauterbach L."/>
            <person name="Steele A.D."/>
            <person name="Gui C."/>
            <person name="Meng S."/>
            <person name="Li G."/>
            <person name="Viehrig K."/>
            <person name="Ye F."/>
            <person name="Su P."/>
            <person name="Kiefer A.F."/>
            <person name="Nichols A."/>
            <person name="Cepeda A.J."/>
            <person name="Yan W."/>
            <person name="Fan B."/>
            <person name="Jiang Y."/>
            <person name="Adhikari A."/>
            <person name="Zheng C.-J."/>
            <person name="Schuster L."/>
            <person name="Cowan T.M."/>
            <person name="Smanski M.J."/>
            <person name="Chevrette M.G."/>
            <person name="De Carvalho L.P.S."/>
            <person name="Shen B."/>
        </authorList>
    </citation>
    <scope>NUCLEOTIDE SEQUENCE [LARGE SCALE GENOMIC DNA]</scope>
    <source>
        <strain evidence="2 3">NPDC000087</strain>
    </source>
</reference>
<evidence type="ECO:0000313" key="3">
    <source>
        <dbReference type="Proteomes" id="UP001602245"/>
    </source>
</evidence>
<evidence type="ECO:0000313" key="2">
    <source>
        <dbReference type="EMBL" id="MFF5296527.1"/>
    </source>
</evidence>
<evidence type="ECO:0000259" key="1">
    <source>
        <dbReference type="Pfam" id="PF01869"/>
    </source>
</evidence>
<dbReference type="RefSeq" id="WP_020517296.1">
    <property type="nucleotide sequence ID" value="NZ_JBIAZU010000008.1"/>
</dbReference>
<keyword evidence="2" id="KW-0418">Kinase</keyword>
<gene>
    <name evidence="2" type="ORF">ACFY35_44420</name>
</gene>
<dbReference type="InterPro" id="IPR043129">
    <property type="entry name" value="ATPase_NBD"/>
</dbReference>
<keyword evidence="2" id="KW-0808">Transferase</keyword>
<dbReference type="GO" id="GO:0016301">
    <property type="term" value="F:kinase activity"/>
    <property type="evidence" value="ECO:0007669"/>
    <property type="project" value="UniProtKB-KW"/>
</dbReference>
<keyword evidence="3" id="KW-1185">Reference proteome</keyword>
<dbReference type="EMBL" id="JBIAZU010000008">
    <property type="protein sequence ID" value="MFF5296527.1"/>
    <property type="molecule type" value="Genomic_DNA"/>
</dbReference>
<feature type="domain" description="ATPase BadF/BadG/BcrA/BcrD type" evidence="1">
    <location>
        <begin position="5"/>
        <end position="251"/>
    </location>
</feature>
<organism evidence="2 3">
    <name type="scientific">Paractinoplanes globisporus</name>
    <dbReference type="NCBI Taxonomy" id="113565"/>
    <lineage>
        <taxon>Bacteria</taxon>
        <taxon>Bacillati</taxon>
        <taxon>Actinomycetota</taxon>
        <taxon>Actinomycetes</taxon>
        <taxon>Micromonosporales</taxon>
        <taxon>Micromonosporaceae</taxon>
        <taxon>Paractinoplanes</taxon>
    </lineage>
</organism>
<dbReference type="InterPro" id="IPR052519">
    <property type="entry name" value="Euk-type_GlcNAc_Kinase"/>
</dbReference>
<dbReference type="InterPro" id="IPR002731">
    <property type="entry name" value="ATPase_BadF"/>
</dbReference>
<dbReference type="Pfam" id="PF01869">
    <property type="entry name" value="BcrAD_BadFG"/>
    <property type="match status" value="1"/>
</dbReference>
<accession>A0ABW6WT97</accession>
<name>A0ABW6WT97_9ACTN</name>
<sequence>MNLVVGVDAGGTASRAVVATLSGEVVGRGVAGPGNPISSGPAAALAVGAALRDALSTVDPSEVVGGVLGLAGTSAVSAPTIATAFADMWAGLGLSCPMRIVGDVVTAFAGGTPSPSGSVLIAGTGAIAARLENHEIVAEADGLGWLLGDEGSGRWIGLQALRHAVRDWHSPFAKSVAAHAGATSPDDLVAWAQSLPLADIDALSPVVCTAARAGDPTAHTIVTAAVSCLLTTLDVATAAPGPVVLAGGLLSGDTLVRDGVLAALDARHVPTGTSRDPAAAAAWLAARPLTPRDHNELHAALLG</sequence>
<dbReference type="SUPFAM" id="SSF53067">
    <property type="entry name" value="Actin-like ATPase domain"/>
    <property type="match status" value="2"/>
</dbReference>
<dbReference type="Proteomes" id="UP001602245">
    <property type="component" value="Unassembled WGS sequence"/>
</dbReference>
<proteinExistence type="predicted"/>
<comment type="caution">
    <text evidence="2">The sequence shown here is derived from an EMBL/GenBank/DDBJ whole genome shotgun (WGS) entry which is preliminary data.</text>
</comment>
<dbReference type="Gene3D" id="3.30.420.40">
    <property type="match status" value="2"/>
</dbReference>